<dbReference type="VEuPathDB" id="TriTrypDB:TcCL_ESM01240"/>
<feature type="transmembrane region" description="Helical" evidence="1">
    <location>
        <begin position="119"/>
        <end position="139"/>
    </location>
</feature>
<dbReference type="VEuPathDB" id="TriTrypDB:TCDM_14337"/>
<dbReference type="Proteomes" id="UP000246121">
    <property type="component" value="Unassembled WGS sequence"/>
</dbReference>
<dbReference type="VEuPathDB" id="TriTrypDB:C3747_198g51"/>
<dbReference type="VEuPathDB" id="TriTrypDB:TcCLB.511153.124"/>
<reference evidence="2 3" key="1">
    <citation type="journal article" date="2018" name="Microb. Genom.">
        <title>Expanding an expanded genome: long-read sequencing of Trypanosoma cruzi.</title>
        <authorList>
            <person name="Berna L."/>
            <person name="Rodriguez M."/>
            <person name="Chiribao M.L."/>
            <person name="Parodi-Talice A."/>
            <person name="Pita S."/>
            <person name="Rijo G."/>
            <person name="Alvarez-Valin F."/>
            <person name="Robello C."/>
        </authorList>
    </citation>
    <scope>NUCLEOTIDE SEQUENCE [LARGE SCALE GENOMIC DNA]</scope>
    <source>
        <strain evidence="2 3">Dm28c</strain>
    </source>
</reference>
<proteinExistence type="predicted"/>
<accession>A0A2V2URN7</accession>
<dbReference type="VEuPathDB" id="TriTrypDB:TcG_06855"/>
<dbReference type="EMBL" id="PRFA01000112">
    <property type="protein sequence ID" value="PWU86724.1"/>
    <property type="molecule type" value="Genomic_DNA"/>
</dbReference>
<comment type="caution">
    <text evidence="2">The sequence shown here is derived from an EMBL/GenBank/DDBJ whole genome shotgun (WGS) entry which is preliminary data.</text>
</comment>
<dbReference type="OrthoDB" id="258750at2759"/>
<sequence length="183" mass="21045">MYVFGISVPLTSLFWYLICCLVAIAEDLVWARVFLPDPFREPLRAAQFSFSVIGAVIYAVGAAPLFVYAYKYGLSYSQRQRRFLFGIALVSFTWSFPIFIIQLSMVLSKARWRNPVDDIVFVLSLISSAIGGCIAWFGYMHLVSYYIHQFQVVEQHIEQHDRLAPHPMRPVRSAPREDQPDTI</sequence>
<dbReference type="VEuPathDB" id="TriTrypDB:BCY84_12881"/>
<keyword evidence="1" id="KW-0472">Membrane</keyword>
<feature type="transmembrane region" description="Helical" evidence="1">
    <location>
        <begin position="49"/>
        <end position="70"/>
    </location>
</feature>
<evidence type="ECO:0000313" key="2">
    <source>
        <dbReference type="EMBL" id="PWU86724.1"/>
    </source>
</evidence>
<dbReference type="VEuPathDB" id="TriTrypDB:TcYC6_0044620"/>
<organism evidence="2 3">
    <name type="scientific">Trypanosoma cruzi</name>
    <dbReference type="NCBI Taxonomy" id="5693"/>
    <lineage>
        <taxon>Eukaryota</taxon>
        <taxon>Discoba</taxon>
        <taxon>Euglenozoa</taxon>
        <taxon>Kinetoplastea</taxon>
        <taxon>Metakinetoplastina</taxon>
        <taxon>Trypanosomatida</taxon>
        <taxon>Trypanosomatidae</taxon>
        <taxon>Trypanosoma</taxon>
        <taxon>Schizotrypanum</taxon>
    </lineage>
</organism>
<evidence type="ECO:0000256" key="1">
    <source>
        <dbReference type="SAM" id="Phobius"/>
    </source>
</evidence>
<dbReference type="AlphaFoldDB" id="A0A2V2URN7"/>
<keyword evidence="1" id="KW-0812">Transmembrane</keyword>
<evidence type="ECO:0000313" key="3">
    <source>
        <dbReference type="Proteomes" id="UP000246121"/>
    </source>
</evidence>
<dbReference type="VEuPathDB" id="TriTrypDB:C4B63_112g20"/>
<dbReference type="VEuPathDB" id="TriTrypDB:TcCLB.506779.70"/>
<protein>
    <submittedName>
        <fullName evidence="2">Uncharacterized protein</fullName>
    </submittedName>
</protein>
<keyword evidence="1" id="KW-1133">Transmembrane helix</keyword>
<dbReference type="VEuPathDB" id="TriTrypDB:TcBrA4_0089080"/>
<gene>
    <name evidence="2" type="ORF">C4B63_112g20</name>
</gene>
<name>A0A2V2URN7_TRYCR</name>
<feature type="transmembrane region" description="Helical" evidence="1">
    <location>
        <begin position="82"/>
        <end position="107"/>
    </location>
</feature>